<reference evidence="7" key="1">
    <citation type="submission" date="2016-11" db="EMBL/GenBank/DDBJ databases">
        <authorList>
            <person name="Varghese N."/>
            <person name="Submissions S."/>
        </authorList>
    </citation>
    <scope>NUCLEOTIDE SEQUENCE [LARGE SCALE GENOMIC DNA]</scope>
    <source>
        <strain evidence="7">DSM 16057</strain>
    </source>
</reference>
<dbReference type="RefSeq" id="WP_072867607.1">
    <property type="nucleotide sequence ID" value="NZ_FQZM01000010.1"/>
</dbReference>
<evidence type="ECO:0000256" key="2">
    <source>
        <dbReference type="ARBA" id="ARBA00009774"/>
    </source>
</evidence>
<dbReference type="AlphaFoldDB" id="A0A1M6DKG9"/>
<organism evidence="6 7">
    <name type="scientific">Desulfofundulus thermosubterraneus DSM 16057</name>
    <dbReference type="NCBI Taxonomy" id="1121432"/>
    <lineage>
        <taxon>Bacteria</taxon>
        <taxon>Bacillati</taxon>
        <taxon>Bacillota</taxon>
        <taxon>Clostridia</taxon>
        <taxon>Eubacteriales</taxon>
        <taxon>Peptococcaceae</taxon>
        <taxon>Desulfofundulus</taxon>
    </lineage>
</organism>
<dbReference type="Proteomes" id="UP000184529">
    <property type="component" value="Unassembled WGS sequence"/>
</dbReference>
<evidence type="ECO:0000256" key="1">
    <source>
        <dbReference type="ARBA" id="ARBA00004953"/>
    </source>
</evidence>
<dbReference type="GO" id="GO:0009236">
    <property type="term" value="P:cobalamin biosynthetic process"/>
    <property type="evidence" value="ECO:0007669"/>
    <property type="project" value="UniProtKB-UniPathway"/>
</dbReference>
<dbReference type="GO" id="GO:0016993">
    <property type="term" value="F:precorrin-8X methylmutase activity"/>
    <property type="evidence" value="ECO:0007669"/>
    <property type="project" value="InterPro"/>
</dbReference>
<keyword evidence="7" id="KW-1185">Reference proteome</keyword>
<dbReference type="SUPFAM" id="SSF63965">
    <property type="entry name" value="Precorrin-8X methylmutase CbiC/CobH"/>
    <property type="match status" value="1"/>
</dbReference>
<evidence type="ECO:0000256" key="3">
    <source>
        <dbReference type="ARBA" id="ARBA00022573"/>
    </source>
</evidence>
<dbReference type="STRING" id="1121432.SAMN02745219_00947"/>
<sequence>MQLITNPRAIEEQSMRIIEDHLPDLARLPAGERAIVKRVVHTTGDLSCAQLMRFHPRAVESGLSALRAGKPILTDVNMVRSGLIKDRLAALGVAVDCLINHPEVVTRARARGTTRAMVAMELGAPKIEGGIIAIGNAPTALFTLCRLISTGQAKPALVVGTPVGFVGAAESKEELISLDIPYITITGTRGGSTIAAAVINAFLLMA</sequence>
<dbReference type="Pfam" id="PF02570">
    <property type="entry name" value="CbiC"/>
    <property type="match status" value="1"/>
</dbReference>
<keyword evidence="3" id="KW-0169">Cobalamin biosynthesis</keyword>
<evidence type="ECO:0000313" key="7">
    <source>
        <dbReference type="Proteomes" id="UP000184529"/>
    </source>
</evidence>
<proteinExistence type="inferred from homology"/>
<evidence type="ECO:0000313" key="6">
    <source>
        <dbReference type="EMBL" id="SHI73613.1"/>
    </source>
</evidence>
<comment type="similarity">
    <text evidence="2">Belongs to the CobH/CbiC family.</text>
</comment>
<dbReference type="OrthoDB" id="9780708at2"/>
<evidence type="ECO:0000259" key="5">
    <source>
        <dbReference type="Pfam" id="PF02570"/>
    </source>
</evidence>
<dbReference type="EMBL" id="FQZM01000010">
    <property type="protein sequence ID" value="SHI73613.1"/>
    <property type="molecule type" value="Genomic_DNA"/>
</dbReference>
<gene>
    <name evidence="6" type="ORF">SAMN02745219_00947</name>
</gene>
<accession>A0A1M6DKG9</accession>
<dbReference type="UniPathway" id="UPA00148"/>
<comment type="pathway">
    <text evidence="1">Cofactor biosynthesis; adenosylcobalamin biosynthesis.</text>
</comment>
<dbReference type="InterPro" id="IPR036588">
    <property type="entry name" value="CobH/CbiC_sf"/>
</dbReference>
<dbReference type="Gene3D" id="3.40.50.10230">
    <property type="entry name" value="Cobalamin biosynthesis CobH/CbiC, precorrin-8X methylmutase"/>
    <property type="match status" value="1"/>
</dbReference>
<dbReference type="PANTHER" id="PTHR43588">
    <property type="entry name" value="COBALT-PRECORRIN-8 METHYLMUTASE"/>
    <property type="match status" value="1"/>
</dbReference>
<feature type="domain" description="Cobalamin biosynthesis precorrin-8X methylmutase CobH/CbiC" evidence="5">
    <location>
        <begin position="10"/>
        <end position="203"/>
    </location>
</feature>
<protein>
    <submittedName>
        <fullName evidence="6">Precorrin-8X methylmutase /cobalt-precorrin 8 methylmutase</fullName>
    </submittedName>
</protein>
<dbReference type="InterPro" id="IPR003722">
    <property type="entry name" value="Cbl_synth_CobH/CbiC"/>
</dbReference>
<keyword evidence="4" id="KW-0413">Isomerase</keyword>
<name>A0A1M6DKG9_9FIRM</name>
<evidence type="ECO:0000256" key="4">
    <source>
        <dbReference type="ARBA" id="ARBA00023235"/>
    </source>
</evidence>
<dbReference type="PANTHER" id="PTHR43588:SF1">
    <property type="entry name" value="COBALT-PRECORRIN-8 METHYLMUTASE"/>
    <property type="match status" value="1"/>
</dbReference>